<dbReference type="OrthoDB" id="5511088at2"/>
<name>A0A3A9ZA15_9ACTN</name>
<protein>
    <submittedName>
        <fullName evidence="1">Uncharacterized protein</fullName>
    </submittedName>
</protein>
<evidence type="ECO:0000313" key="1">
    <source>
        <dbReference type="EMBL" id="RKN45103.1"/>
    </source>
</evidence>
<keyword evidence="2" id="KW-1185">Reference proteome</keyword>
<organism evidence="1 2">
    <name type="scientific">Streptomyces hoynatensis</name>
    <dbReference type="NCBI Taxonomy" id="1141874"/>
    <lineage>
        <taxon>Bacteria</taxon>
        <taxon>Bacillati</taxon>
        <taxon>Actinomycetota</taxon>
        <taxon>Actinomycetes</taxon>
        <taxon>Kitasatosporales</taxon>
        <taxon>Streptomycetaceae</taxon>
        <taxon>Streptomyces</taxon>
    </lineage>
</organism>
<accession>A0A3A9ZA15</accession>
<reference evidence="1 2" key="1">
    <citation type="journal article" date="2014" name="Int. J. Syst. Evol. Microbiol.">
        <title>Streptomyces hoynatensis sp. nov., isolated from deep marine sediment.</title>
        <authorList>
            <person name="Veyisoglu A."/>
            <person name="Sahin N."/>
        </authorList>
    </citation>
    <scope>NUCLEOTIDE SEQUENCE [LARGE SCALE GENOMIC DNA]</scope>
    <source>
        <strain evidence="1 2">KCTC 29097</strain>
    </source>
</reference>
<sequence>MWFLAGTFGGRAERTCTVPPGTPIAFPLVNSMGEPEDCAEFMRTARGSAALDGTAVDPDRYPGTSVTFEGVPGNAVTSYGGSHSVTACGLWVQLPAAEPGRRTLTISGFSGDFAVAVDYVLLVPEDRTV</sequence>
<comment type="caution">
    <text evidence="1">The sequence shown here is derived from an EMBL/GenBank/DDBJ whole genome shotgun (WGS) entry which is preliminary data.</text>
</comment>
<evidence type="ECO:0000313" key="2">
    <source>
        <dbReference type="Proteomes" id="UP000272474"/>
    </source>
</evidence>
<dbReference type="EMBL" id="RBAL01000003">
    <property type="protein sequence ID" value="RKN45103.1"/>
    <property type="molecule type" value="Genomic_DNA"/>
</dbReference>
<proteinExistence type="predicted"/>
<gene>
    <name evidence="1" type="ORF">D7294_08140</name>
</gene>
<dbReference type="AlphaFoldDB" id="A0A3A9ZA15"/>
<dbReference type="Proteomes" id="UP000272474">
    <property type="component" value="Unassembled WGS sequence"/>
</dbReference>